<proteinExistence type="predicted"/>
<dbReference type="AlphaFoldDB" id="A0AAJ5VXF7"/>
<gene>
    <name evidence="1" type="ORF">P0Y65_06840</name>
</gene>
<organism evidence="1 2">
    <name type="scientific">Candidatus Devosia phytovorans</name>
    <dbReference type="NCBI Taxonomy" id="3121372"/>
    <lineage>
        <taxon>Bacteria</taxon>
        <taxon>Pseudomonadati</taxon>
        <taxon>Pseudomonadota</taxon>
        <taxon>Alphaproteobacteria</taxon>
        <taxon>Hyphomicrobiales</taxon>
        <taxon>Devosiaceae</taxon>
        <taxon>Devosia</taxon>
    </lineage>
</organism>
<sequence length="234" mass="26090">MFARSKPMIRFLCAPEDEGVIAPPVPAKTHLPDWFRKLPAVDPNKRAHDDTGLTVKRCMPFLDAMMTGYVIPLAATVRLDIKDGGQSVTAGWDFDKVMVSNHGSHQVAGHPKSGQPPCKFHNYWSIRTPKGWSCLFVPLLNRANPVFEPVAGIVDTDTYTAPIHFPFFAHGPDGLHELEKGTPMVQVIPFERAGTELEMEIGSETTQEGEERRKVFRNTLASPGWYRKVARAAR</sequence>
<dbReference type="Proteomes" id="UP001217476">
    <property type="component" value="Chromosome"/>
</dbReference>
<accession>A0AAJ5VXF7</accession>
<protein>
    <submittedName>
        <fullName evidence="1">Uncharacterized protein</fullName>
    </submittedName>
</protein>
<evidence type="ECO:0000313" key="1">
    <source>
        <dbReference type="EMBL" id="WEK05965.1"/>
    </source>
</evidence>
<reference evidence="1" key="1">
    <citation type="submission" date="2023-03" db="EMBL/GenBank/DDBJ databases">
        <title>Andean soil-derived lignocellulolytic bacterial consortium as a source of novel taxa and putative plastic-active enzymes.</title>
        <authorList>
            <person name="Diaz-Garcia L."/>
            <person name="Chuvochina M."/>
            <person name="Feuerriegel G."/>
            <person name="Bunk B."/>
            <person name="Sproer C."/>
            <person name="Streit W.R."/>
            <person name="Rodriguez L.M."/>
            <person name="Overmann J."/>
            <person name="Jimenez D.J."/>
        </authorList>
    </citation>
    <scope>NUCLEOTIDE SEQUENCE</scope>
    <source>
        <strain evidence="1">MAG 4196</strain>
    </source>
</reference>
<evidence type="ECO:0000313" key="2">
    <source>
        <dbReference type="Proteomes" id="UP001217476"/>
    </source>
</evidence>
<name>A0AAJ5VXF7_9HYPH</name>
<dbReference type="EMBL" id="CP119312">
    <property type="protein sequence ID" value="WEK05965.1"/>
    <property type="molecule type" value="Genomic_DNA"/>
</dbReference>